<name>A0A6J7KA53_9ZZZZ</name>
<protein>
    <submittedName>
        <fullName evidence="1">Unannotated protein</fullName>
    </submittedName>
</protein>
<evidence type="ECO:0000313" key="1">
    <source>
        <dbReference type="EMBL" id="CAB4951182.1"/>
    </source>
</evidence>
<sequence length="126" mass="13683">MKAVTDRPTRVAADLMDAAAVEGERQSRSAKQQLDHWARVGRAVSAHSSASRQRVEAALRGALPERELTADERVVFNAEVDAAISETTRSVRFGEVLTARGVTTVALDDEGRLTRYHPDGTTSLLP</sequence>
<gene>
    <name evidence="1" type="ORF">UFOPK3772_01554</name>
</gene>
<proteinExistence type="predicted"/>
<dbReference type="EMBL" id="CAFBNE010000045">
    <property type="protein sequence ID" value="CAB4951182.1"/>
    <property type="molecule type" value="Genomic_DNA"/>
</dbReference>
<dbReference type="Pfam" id="PF11903">
    <property type="entry name" value="ParD_like"/>
    <property type="match status" value="1"/>
</dbReference>
<dbReference type="AlphaFoldDB" id="A0A6J7KA53"/>
<dbReference type="InterPro" id="IPR021831">
    <property type="entry name" value="ParD-like"/>
</dbReference>
<reference evidence="1" key="1">
    <citation type="submission" date="2020-05" db="EMBL/GenBank/DDBJ databases">
        <authorList>
            <person name="Chiriac C."/>
            <person name="Salcher M."/>
            <person name="Ghai R."/>
            <person name="Kavagutti S V."/>
        </authorList>
    </citation>
    <scope>NUCLEOTIDE SEQUENCE</scope>
</reference>
<organism evidence="1">
    <name type="scientific">freshwater metagenome</name>
    <dbReference type="NCBI Taxonomy" id="449393"/>
    <lineage>
        <taxon>unclassified sequences</taxon>
        <taxon>metagenomes</taxon>
        <taxon>ecological metagenomes</taxon>
    </lineage>
</organism>
<accession>A0A6J7KA53</accession>